<name>A0A6J7W8S8_9CAUD</name>
<organism evidence="2">
    <name type="scientific">uncultured Caudovirales phage</name>
    <dbReference type="NCBI Taxonomy" id="2100421"/>
    <lineage>
        <taxon>Viruses</taxon>
        <taxon>Duplodnaviria</taxon>
        <taxon>Heunggongvirae</taxon>
        <taxon>Uroviricota</taxon>
        <taxon>Caudoviricetes</taxon>
        <taxon>Peduoviridae</taxon>
        <taxon>Maltschvirus</taxon>
        <taxon>Maltschvirus maltsch</taxon>
    </lineage>
</organism>
<dbReference type="EMBL" id="LR798203">
    <property type="protein sequence ID" value="CAB5170854.1"/>
    <property type="molecule type" value="Genomic_DNA"/>
</dbReference>
<dbReference type="InterPro" id="IPR004843">
    <property type="entry name" value="Calcineurin-like_PHP"/>
</dbReference>
<evidence type="ECO:0000259" key="1">
    <source>
        <dbReference type="Pfam" id="PF00149"/>
    </source>
</evidence>
<protein>
    <submittedName>
        <fullName evidence="2">Calcineurin-like phosphoesterase domain, lpxH type</fullName>
    </submittedName>
</protein>
<dbReference type="InterPro" id="IPR029052">
    <property type="entry name" value="Metallo-depent_PP-like"/>
</dbReference>
<sequence length="356" mass="40023">MINISLTRHMAEQTMALVREFILKGIPASRCATEIGAQLGLARTTIISRIERNGTIQRLYPDIWFDAEKLANETQETVTPIVNPIRQDTPSRPRIIVKAGDFEKTSYRICAIGDTHDSPGILDQERFKWIGRHIAETIPDRVVQIGDFGDFESCSSHETPGSTTHSLKPSFRMDLESLESALHLIFKEIGSEIPLHVLEGNHEDRVYRYQDLHPETNGIFVEQLQDLWARYGWRPQKYGEWLFVGGVGFTHVPKNIMGKAYGGKFSENQIGNDAVFSIVYGHSHRAAYRQTPKIGPAQCLEVLNLGSAMPDGYVARYAGTATTGWTYGIYDLEIRGGHIVAHNFIPMSNLKTMYGD</sequence>
<evidence type="ECO:0000313" key="2">
    <source>
        <dbReference type="EMBL" id="CAB5170854.1"/>
    </source>
</evidence>
<proteinExistence type="predicted"/>
<reference evidence="2" key="1">
    <citation type="submission" date="2020-05" db="EMBL/GenBank/DDBJ databases">
        <authorList>
            <person name="Chiriac C."/>
            <person name="Salcher M."/>
            <person name="Ghai R."/>
            <person name="Kavagutti S V."/>
        </authorList>
    </citation>
    <scope>NUCLEOTIDE SEQUENCE</scope>
</reference>
<dbReference type="GO" id="GO:0016787">
    <property type="term" value="F:hydrolase activity"/>
    <property type="evidence" value="ECO:0007669"/>
    <property type="project" value="InterPro"/>
</dbReference>
<dbReference type="Pfam" id="PF00149">
    <property type="entry name" value="Metallophos"/>
    <property type="match status" value="1"/>
</dbReference>
<feature type="domain" description="Calcineurin-like phosphoesterase" evidence="1">
    <location>
        <begin position="108"/>
        <end position="255"/>
    </location>
</feature>
<accession>A0A6J7W8S8</accession>
<gene>
    <name evidence="2" type="ORF">UFOVP155_52</name>
</gene>
<dbReference type="SUPFAM" id="SSF56300">
    <property type="entry name" value="Metallo-dependent phosphatases"/>
    <property type="match status" value="1"/>
</dbReference>